<dbReference type="GO" id="GO:0003677">
    <property type="term" value="F:DNA binding"/>
    <property type="evidence" value="ECO:0007669"/>
    <property type="project" value="InterPro"/>
</dbReference>
<dbReference type="PROSITE" id="PS50943">
    <property type="entry name" value="HTH_CROC1"/>
    <property type="match status" value="1"/>
</dbReference>
<dbReference type="InterPro" id="IPR001387">
    <property type="entry name" value="Cro/C1-type_HTH"/>
</dbReference>
<keyword evidence="2" id="KW-0614">Plasmid</keyword>
<dbReference type="AlphaFoldDB" id="S3H854"/>
<dbReference type="EMBL" id="AEYE02000033">
    <property type="protein sequence ID" value="EPE95072.1"/>
    <property type="molecule type" value="Genomic_DNA"/>
</dbReference>
<evidence type="ECO:0000259" key="1">
    <source>
        <dbReference type="PROSITE" id="PS50943"/>
    </source>
</evidence>
<dbReference type="Gene3D" id="1.10.260.40">
    <property type="entry name" value="lambda repressor-like DNA-binding domains"/>
    <property type="match status" value="1"/>
</dbReference>
<dbReference type="Pfam" id="PF01381">
    <property type="entry name" value="HTH_3"/>
    <property type="match status" value="1"/>
</dbReference>
<dbReference type="CDD" id="cd00093">
    <property type="entry name" value="HTH_XRE"/>
    <property type="match status" value="1"/>
</dbReference>
<sequence length="94" mass="10387">MFDNNQYGQLRTMGQAINAKILTPALCRGARGLLDWTQSELGDRSGVSRSTVRDYEGNRHDIHRATEAQLRLAFESGGVSFVSLDDDTVAVCVR</sequence>
<protein>
    <recommendedName>
        <fullName evidence="1">HTH cro/C1-type domain-containing protein</fullName>
    </recommendedName>
</protein>
<keyword evidence="3" id="KW-1185">Reference proteome</keyword>
<evidence type="ECO:0000313" key="2">
    <source>
        <dbReference type="EMBL" id="EPE95072.1"/>
    </source>
</evidence>
<evidence type="ECO:0000313" key="3">
    <source>
        <dbReference type="Proteomes" id="UP000014411"/>
    </source>
</evidence>
<dbReference type="InterPro" id="IPR010982">
    <property type="entry name" value="Lambda_DNA-bd_dom_sf"/>
</dbReference>
<dbReference type="SUPFAM" id="SSF47413">
    <property type="entry name" value="lambda repressor-like DNA-binding domains"/>
    <property type="match status" value="1"/>
</dbReference>
<reference evidence="2 3" key="1">
    <citation type="journal article" date="2012" name="J. Bacteriol.">
        <title>Genome sequence of Rhizobium grahamii CCGE502, a broad-host-range symbiont with low nodulation competitiveness in Phaseolus vulgaris.</title>
        <authorList>
            <person name="Althabegoiti M.J."/>
            <person name="Lozano L."/>
            <person name="Torres-Tejerizo G."/>
            <person name="Ormeno-Orrillo E."/>
            <person name="Rogel M.A."/>
            <person name="Gonzalez V."/>
            <person name="Martinez-Romero E."/>
        </authorList>
    </citation>
    <scope>NUCLEOTIDE SEQUENCE [LARGE SCALE GENOMIC DNA]</scope>
    <source>
        <strain evidence="2 3">CCGE 502</strain>
        <plasmid evidence="2">pRg502b</plasmid>
    </source>
</reference>
<proteinExistence type="predicted"/>
<organism evidence="2 3">
    <name type="scientific">Rhizobium grahamii CCGE 502</name>
    <dbReference type="NCBI Taxonomy" id="990285"/>
    <lineage>
        <taxon>Bacteria</taxon>
        <taxon>Pseudomonadati</taxon>
        <taxon>Pseudomonadota</taxon>
        <taxon>Alphaproteobacteria</taxon>
        <taxon>Hyphomicrobiales</taxon>
        <taxon>Rhizobiaceae</taxon>
        <taxon>Rhizobium/Agrobacterium group</taxon>
        <taxon>Rhizobium</taxon>
    </lineage>
</organism>
<dbReference type="HOGENOM" id="CLU_066192_28_3_5"/>
<gene>
    <name evidence="2" type="ORF">RGCCGE502_27042</name>
</gene>
<name>S3H854_9HYPH</name>
<dbReference type="Proteomes" id="UP000014411">
    <property type="component" value="Unassembled WGS sequence"/>
</dbReference>
<feature type="domain" description="HTH cro/C1-type" evidence="1">
    <location>
        <begin position="30"/>
        <end position="62"/>
    </location>
</feature>
<geneLocation type="plasmid" evidence="2">
    <name>pRg502b</name>
</geneLocation>
<accession>S3H854</accession>
<comment type="caution">
    <text evidence="2">The sequence shown here is derived from an EMBL/GenBank/DDBJ whole genome shotgun (WGS) entry which is preliminary data.</text>
</comment>